<feature type="transmembrane region" description="Helical" evidence="5">
    <location>
        <begin position="51"/>
        <end position="71"/>
    </location>
</feature>
<accession>A0A369ACS4</accession>
<protein>
    <submittedName>
        <fullName evidence="7">Membrane protein implicated in regulation of membrane protease activity</fullName>
    </submittedName>
</protein>
<comment type="subcellular location">
    <subcellularLocation>
        <location evidence="1">Membrane</location>
        <topology evidence="1">Multi-pass membrane protein</topology>
    </subcellularLocation>
</comment>
<dbReference type="Pfam" id="PF01957">
    <property type="entry name" value="NfeD"/>
    <property type="match status" value="1"/>
</dbReference>
<keyword evidence="3 5" id="KW-1133">Transmembrane helix</keyword>
<dbReference type="GO" id="GO:0005886">
    <property type="term" value="C:plasma membrane"/>
    <property type="evidence" value="ECO:0007669"/>
    <property type="project" value="TreeGrafter"/>
</dbReference>
<name>A0A369ACS4_9FLAO</name>
<dbReference type="InterPro" id="IPR012340">
    <property type="entry name" value="NA-bd_OB-fold"/>
</dbReference>
<reference evidence="7 8" key="1">
    <citation type="submission" date="2018-07" db="EMBL/GenBank/DDBJ databases">
        <title>Genomic Encyclopedia of Type Strains, Phase IV (KMG-IV): sequencing the most valuable type-strain genomes for metagenomic binning, comparative biology and taxonomic classification.</title>
        <authorList>
            <person name="Goeker M."/>
        </authorList>
    </citation>
    <scope>NUCLEOTIDE SEQUENCE [LARGE SCALE GENOMIC DNA]</scope>
    <source>
        <strain evidence="7 8">DSM 21410</strain>
    </source>
</reference>
<evidence type="ECO:0000256" key="5">
    <source>
        <dbReference type="SAM" id="Phobius"/>
    </source>
</evidence>
<keyword evidence="4 5" id="KW-0472">Membrane</keyword>
<keyword evidence="7" id="KW-0645">Protease</keyword>
<evidence type="ECO:0000313" key="8">
    <source>
        <dbReference type="Proteomes" id="UP000253517"/>
    </source>
</evidence>
<dbReference type="PANTHER" id="PTHR33507:SF3">
    <property type="entry name" value="INNER MEMBRANE PROTEIN YBBJ"/>
    <property type="match status" value="1"/>
</dbReference>
<evidence type="ECO:0000256" key="2">
    <source>
        <dbReference type="ARBA" id="ARBA00022692"/>
    </source>
</evidence>
<dbReference type="AlphaFoldDB" id="A0A369ACS4"/>
<evidence type="ECO:0000256" key="4">
    <source>
        <dbReference type="ARBA" id="ARBA00023136"/>
    </source>
</evidence>
<feature type="transmembrane region" description="Helical" evidence="5">
    <location>
        <begin position="12"/>
        <end position="45"/>
    </location>
</feature>
<evidence type="ECO:0000256" key="3">
    <source>
        <dbReference type="ARBA" id="ARBA00022989"/>
    </source>
</evidence>
<organism evidence="7 8">
    <name type="scientific">Schleiferia thermophila</name>
    <dbReference type="NCBI Taxonomy" id="884107"/>
    <lineage>
        <taxon>Bacteria</taxon>
        <taxon>Pseudomonadati</taxon>
        <taxon>Bacteroidota</taxon>
        <taxon>Flavobacteriia</taxon>
        <taxon>Flavobacteriales</taxon>
        <taxon>Schleiferiaceae</taxon>
        <taxon>Schleiferia</taxon>
    </lineage>
</organism>
<evidence type="ECO:0000259" key="6">
    <source>
        <dbReference type="Pfam" id="PF01957"/>
    </source>
</evidence>
<keyword evidence="7" id="KW-0378">Hydrolase</keyword>
<dbReference type="InterPro" id="IPR052165">
    <property type="entry name" value="Membrane_assoc_protease"/>
</dbReference>
<dbReference type="RefSeq" id="WP_037360133.1">
    <property type="nucleotide sequence ID" value="NZ_BHZF01000001.1"/>
</dbReference>
<dbReference type="GO" id="GO:0008233">
    <property type="term" value="F:peptidase activity"/>
    <property type="evidence" value="ECO:0007669"/>
    <property type="project" value="UniProtKB-KW"/>
</dbReference>
<dbReference type="Proteomes" id="UP000253517">
    <property type="component" value="Unassembled WGS sequence"/>
</dbReference>
<sequence length="146" mass="15987">MEAISPTQWWLIAGIALLILEIFTPAFFAAALSLGCFITALFTFFGVSFEVSWLIFSACSILGIVYIRPLAKKLYKGKAIKTNADAMIGRLAIAETDLTNSRSDGYVKLDGVSWKAILAENSDPVFKGDQVKVVSYESIVLKVKKV</sequence>
<dbReference type="EMBL" id="QPJS01000001">
    <property type="protein sequence ID" value="RCX05214.1"/>
    <property type="molecule type" value="Genomic_DNA"/>
</dbReference>
<keyword evidence="8" id="KW-1185">Reference proteome</keyword>
<dbReference type="Gene3D" id="2.40.50.140">
    <property type="entry name" value="Nucleic acid-binding proteins"/>
    <property type="match status" value="1"/>
</dbReference>
<comment type="caution">
    <text evidence="7">The sequence shown here is derived from an EMBL/GenBank/DDBJ whole genome shotgun (WGS) entry which is preliminary data.</text>
</comment>
<evidence type="ECO:0000313" key="7">
    <source>
        <dbReference type="EMBL" id="RCX05214.1"/>
    </source>
</evidence>
<evidence type="ECO:0000256" key="1">
    <source>
        <dbReference type="ARBA" id="ARBA00004141"/>
    </source>
</evidence>
<feature type="domain" description="NfeD-like C-terminal" evidence="6">
    <location>
        <begin position="84"/>
        <end position="145"/>
    </location>
</feature>
<dbReference type="PANTHER" id="PTHR33507">
    <property type="entry name" value="INNER MEMBRANE PROTEIN YBBJ"/>
    <property type="match status" value="1"/>
</dbReference>
<proteinExistence type="predicted"/>
<keyword evidence="2 5" id="KW-0812">Transmembrane</keyword>
<dbReference type="GO" id="GO:0006508">
    <property type="term" value="P:proteolysis"/>
    <property type="evidence" value="ECO:0007669"/>
    <property type="project" value="UniProtKB-KW"/>
</dbReference>
<gene>
    <name evidence="7" type="ORF">DES35_101498</name>
</gene>
<dbReference type="InterPro" id="IPR002810">
    <property type="entry name" value="NfeD-like_C"/>
</dbReference>
<dbReference type="SUPFAM" id="SSF141322">
    <property type="entry name" value="NfeD domain-like"/>
    <property type="match status" value="1"/>
</dbReference>